<dbReference type="Proteomes" id="UP000295252">
    <property type="component" value="Unassembled WGS sequence"/>
</dbReference>
<sequence length="506" mass="55098">MAPQHATHSVLLCFRITPAYACASGNYTFYYTSLDVKTRVDDLIKKLSLQEKIGNLVDGAAGVSRLRIPIYEWWSEILHGVSNTGPGVHFTSLVPGATSFPQVILTAASFNQSLFEINGKVVSTEARAMYNVGLGGLTNWSPNVNIFRDPKWGRSQETPGEDPTLTSIMLEVYGKEMTVIKTGLRLLLAADTIQPMIWIIGKEIKDTPSIPWLHNKIWTMHFNLHSRAVFLMEILPVSWIINDPKLVTALSFLFCFKLNCFCRVDLHCGTFLAENTESAVNKGVVIESVIDRALTNNLAALMRLGFFDGDPKKQLCGNLGPKDMCTLEIQKLAREAARQGIVLLKNTAGSLLLYPVDIKSLAVIGSNANAIHTLLGNYEAEQSNACLVLNCFIDGSKLVLFQAGCSNVSCATAQVDEAKKIGAAADAVVLVMDSDLSIEAESLDRVDITLPGQQSLLISEVVNISKGPVILVIMSGGGWKYNLQNTAPKLPAFSGLVSPGKRVELQ</sequence>
<organism evidence="5 6">
    <name type="scientific">Coffea canephora</name>
    <name type="common">Robusta coffee</name>
    <dbReference type="NCBI Taxonomy" id="49390"/>
    <lineage>
        <taxon>Eukaryota</taxon>
        <taxon>Viridiplantae</taxon>
        <taxon>Streptophyta</taxon>
        <taxon>Embryophyta</taxon>
        <taxon>Tracheophyta</taxon>
        <taxon>Spermatophyta</taxon>
        <taxon>Magnoliopsida</taxon>
        <taxon>eudicotyledons</taxon>
        <taxon>Gunneridae</taxon>
        <taxon>Pentapetalae</taxon>
        <taxon>asterids</taxon>
        <taxon>lamiids</taxon>
        <taxon>Gentianales</taxon>
        <taxon>Rubiaceae</taxon>
        <taxon>Ixoroideae</taxon>
        <taxon>Gardenieae complex</taxon>
        <taxon>Bertiereae - Coffeeae clade</taxon>
        <taxon>Coffeeae</taxon>
        <taxon>Coffea</taxon>
    </lineage>
</organism>
<dbReference type="GO" id="GO:0046556">
    <property type="term" value="F:alpha-L-arabinofuranosidase activity"/>
    <property type="evidence" value="ECO:0007669"/>
    <property type="project" value="TreeGrafter"/>
</dbReference>
<evidence type="ECO:0000256" key="1">
    <source>
        <dbReference type="ARBA" id="ARBA00022801"/>
    </source>
</evidence>
<dbReference type="Gene3D" id="3.40.50.1700">
    <property type="entry name" value="Glycoside hydrolase family 3 C-terminal domain"/>
    <property type="match status" value="2"/>
</dbReference>
<dbReference type="STRING" id="49390.A0A068VDW6"/>
<dbReference type="Gramene" id="CDP18762">
    <property type="protein sequence ID" value="CDP18762"/>
    <property type="gene ID" value="GSCOC_T00012094001"/>
</dbReference>
<dbReference type="GO" id="GO:0045493">
    <property type="term" value="P:xylan catabolic process"/>
    <property type="evidence" value="ECO:0007669"/>
    <property type="project" value="InterPro"/>
</dbReference>
<evidence type="ECO:0000313" key="6">
    <source>
        <dbReference type="Proteomes" id="UP000295252"/>
    </source>
</evidence>
<dbReference type="InterPro" id="IPR002772">
    <property type="entry name" value="Glyco_hydro_3_C"/>
</dbReference>
<dbReference type="SUPFAM" id="SSF52279">
    <property type="entry name" value="Beta-D-glucan exohydrolase, C-terminal domain"/>
    <property type="match status" value="1"/>
</dbReference>
<feature type="signal peptide" evidence="3">
    <location>
        <begin position="1"/>
        <end position="21"/>
    </location>
</feature>
<dbReference type="GO" id="GO:0009044">
    <property type="term" value="F:xylan 1,4-beta-xylosidase activity"/>
    <property type="evidence" value="ECO:0007669"/>
    <property type="project" value="InterPro"/>
</dbReference>
<keyword evidence="6" id="KW-1185">Reference proteome</keyword>
<protein>
    <submittedName>
        <fullName evidence="5">DH200=94 genomic scaffold, scaffold_280</fullName>
    </submittedName>
</protein>
<dbReference type="AlphaFoldDB" id="A0A068VDW6"/>
<dbReference type="PANTHER" id="PTHR42721">
    <property type="entry name" value="SUGAR HYDROLASE-RELATED"/>
    <property type="match status" value="1"/>
</dbReference>
<dbReference type="EMBL" id="HG739364">
    <property type="protein sequence ID" value="CDP18762.1"/>
    <property type="molecule type" value="Genomic_DNA"/>
</dbReference>
<dbReference type="OMA" id="PAYACAS"/>
<evidence type="ECO:0000313" key="5">
    <source>
        <dbReference type="EMBL" id="CDP18762.1"/>
    </source>
</evidence>
<dbReference type="InParanoid" id="A0A068VDW6"/>
<keyword evidence="3" id="KW-0732">Signal</keyword>
<dbReference type="Gene3D" id="3.20.20.300">
    <property type="entry name" value="Glycoside hydrolase, family 3, N-terminal domain"/>
    <property type="match status" value="2"/>
</dbReference>
<evidence type="ECO:0000256" key="3">
    <source>
        <dbReference type="SAM" id="SignalP"/>
    </source>
</evidence>
<feature type="chain" id="PRO_5001655693" evidence="3">
    <location>
        <begin position="22"/>
        <end position="506"/>
    </location>
</feature>
<dbReference type="InterPro" id="IPR036962">
    <property type="entry name" value="Glyco_hydro_3_N_sf"/>
</dbReference>
<reference evidence="6" key="1">
    <citation type="journal article" date="2014" name="Science">
        <title>The coffee genome provides insight into the convergent evolution of caffeine biosynthesis.</title>
        <authorList>
            <person name="Denoeud F."/>
            <person name="Carretero-Paulet L."/>
            <person name="Dereeper A."/>
            <person name="Droc G."/>
            <person name="Guyot R."/>
            <person name="Pietrella M."/>
            <person name="Zheng C."/>
            <person name="Alberti A."/>
            <person name="Anthony F."/>
            <person name="Aprea G."/>
            <person name="Aury J.M."/>
            <person name="Bento P."/>
            <person name="Bernard M."/>
            <person name="Bocs S."/>
            <person name="Campa C."/>
            <person name="Cenci A."/>
            <person name="Combes M.C."/>
            <person name="Crouzillat D."/>
            <person name="Da Silva C."/>
            <person name="Daddiego L."/>
            <person name="De Bellis F."/>
            <person name="Dussert S."/>
            <person name="Garsmeur O."/>
            <person name="Gayraud T."/>
            <person name="Guignon V."/>
            <person name="Jahn K."/>
            <person name="Jamilloux V."/>
            <person name="Joet T."/>
            <person name="Labadie K."/>
            <person name="Lan T."/>
            <person name="Leclercq J."/>
            <person name="Lepelley M."/>
            <person name="Leroy T."/>
            <person name="Li L.T."/>
            <person name="Librado P."/>
            <person name="Lopez L."/>
            <person name="Munoz A."/>
            <person name="Noel B."/>
            <person name="Pallavicini A."/>
            <person name="Perrotta G."/>
            <person name="Poncet V."/>
            <person name="Pot D."/>
            <person name="Priyono X."/>
            <person name="Rigoreau M."/>
            <person name="Rouard M."/>
            <person name="Rozas J."/>
            <person name="Tranchant-Dubreuil C."/>
            <person name="VanBuren R."/>
            <person name="Zhang Q."/>
            <person name="Andrade A.C."/>
            <person name="Argout X."/>
            <person name="Bertrand B."/>
            <person name="de Kochko A."/>
            <person name="Graziosi G."/>
            <person name="Henry R.J."/>
            <person name="Jayarama X."/>
            <person name="Ming R."/>
            <person name="Nagai C."/>
            <person name="Rounsley S."/>
            <person name="Sankoff D."/>
            <person name="Giuliano G."/>
            <person name="Albert V.A."/>
            <person name="Wincker P."/>
            <person name="Lashermes P."/>
        </authorList>
    </citation>
    <scope>NUCLEOTIDE SEQUENCE [LARGE SCALE GENOMIC DNA]</scope>
    <source>
        <strain evidence="6">cv. DH200-94</strain>
    </source>
</reference>
<proteinExistence type="predicted"/>
<dbReference type="PANTHER" id="PTHR42721:SF14">
    <property type="entry name" value="BETA-D-XYLOSIDASE 4-RELATED"/>
    <property type="match status" value="1"/>
</dbReference>
<dbReference type="InterPro" id="IPR044993">
    <property type="entry name" value="BXL"/>
</dbReference>
<evidence type="ECO:0000256" key="2">
    <source>
        <dbReference type="ARBA" id="ARBA00023295"/>
    </source>
</evidence>
<keyword evidence="2" id="KW-0326">Glycosidase</keyword>
<dbReference type="GO" id="GO:0048046">
    <property type="term" value="C:apoplast"/>
    <property type="evidence" value="ECO:0007669"/>
    <property type="project" value="TreeGrafter"/>
</dbReference>
<dbReference type="SUPFAM" id="SSF51445">
    <property type="entry name" value="(Trans)glycosidases"/>
    <property type="match status" value="2"/>
</dbReference>
<dbReference type="GO" id="GO:0031222">
    <property type="term" value="P:arabinan catabolic process"/>
    <property type="evidence" value="ECO:0007669"/>
    <property type="project" value="TreeGrafter"/>
</dbReference>
<gene>
    <name evidence="5" type="ORF">GSCOC_T00012094001</name>
</gene>
<keyword evidence="1" id="KW-0378">Hydrolase</keyword>
<accession>A0A068VDW6</accession>
<evidence type="ECO:0000259" key="4">
    <source>
        <dbReference type="Pfam" id="PF01915"/>
    </source>
</evidence>
<dbReference type="PhylomeDB" id="A0A068VDW6"/>
<dbReference type="InterPro" id="IPR036881">
    <property type="entry name" value="Glyco_hydro_3_C_sf"/>
</dbReference>
<feature type="domain" description="Glycoside hydrolase family 3 C-terminal" evidence="4">
    <location>
        <begin position="341"/>
        <end position="481"/>
    </location>
</feature>
<name>A0A068VDW6_COFCA</name>
<dbReference type="InterPro" id="IPR017853">
    <property type="entry name" value="GH"/>
</dbReference>
<dbReference type="Pfam" id="PF01915">
    <property type="entry name" value="Glyco_hydro_3_C"/>
    <property type="match status" value="1"/>
</dbReference>